<protein>
    <submittedName>
        <fullName evidence="2">Uncharacterized protein</fullName>
    </submittedName>
</protein>
<gene>
    <name evidence="2" type="ORF">UFOVP612_13</name>
</gene>
<evidence type="ECO:0000313" key="2">
    <source>
        <dbReference type="EMBL" id="CAB4152551.1"/>
    </source>
</evidence>
<accession>A0A6J5N3H1</accession>
<feature type="region of interest" description="Disordered" evidence="1">
    <location>
        <begin position="229"/>
        <end position="267"/>
    </location>
</feature>
<sequence length="267" mass="29313">MSAKDIIVKPISAKDANAIVRSIHYSGKVDTRSQLHFGIFLNGKCGGAMQFGPPMDKRKVIDTVKNTSWNSMMDLHRMAFADWLPRNSESRAIAIAFRLIRKSYPHIEWLQSYADASQCGDGAIYRASGFSLIGIKKNTSMYLMPDGEVCCKIIFEPGFQPNAGKNSQKAKYGKTGSETAGTFLKRIGAKQITGFQLRYIYFLNPAARSRLTVPILPFTEIQRRGAGMYLGKPKRAGSETSDTPAFQAGEGGSLPTPALHSQPSPKP</sequence>
<name>A0A6J5N3H1_9CAUD</name>
<organism evidence="2">
    <name type="scientific">uncultured Caudovirales phage</name>
    <dbReference type="NCBI Taxonomy" id="2100421"/>
    <lineage>
        <taxon>Viruses</taxon>
        <taxon>Duplodnaviria</taxon>
        <taxon>Heunggongvirae</taxon>
        <taxon>Uroviricota</taxon>
        <taxon>Caudoviricetes</taxon>
        <taxon>Peduoviridae</taxon>
        <taxon>Maltschvirus</taxon>
        <taxon>Maltschvirus maltsch</taxon>
    </lineage>
</organism>
<dbReference type="InterPro" id="IPR057895">
    <property type="entry name" value="Mom"/>
</dbReference>
<evidence type="ECO:0000256" key="1">
    <source>
        <dbReference type="SAM" id="MobiDB-lite"/>
    </source>
</evidence>
<dbReference type="EMBL" id="LR796574">
    <property type="protein sequence ID" value="CAB4152551.1"/>
    <property type="molecule type" value="Genomic_DNA"/>
</dbReference>
<dbReference type="Pfam" id="PF25680">
    <property type="entry name" value="Mom"/>
    <property type="match status" value="1"/>
</dbReference>
<reference evidence="2" key="1">
    <citation type="submission" date="2020-04" db="EMBL/GenBank/DDBJ databases">
        <authorList>
            <person name="Chiriac C."/>
            <person name="Salcher M."/>
            <person name="Ghai R."/>
            <person name="Kavagutti S V."/>
        </authorList>
    </citation>
    <scope>NUCLEOTIDE SEQUENCE</scope>
</reference>
<proteinExistence type="predicted"/>